<dbReference type="OrthoDB" id="1055148at2759"/>
<keyword evidence="8" id="KW-1185">Reference proteome</keyword>
<dbReference type="GO" id="GO:0005506">
    <property type="term" value="F:iron ion binding"/>
    <property type="evidence" value="ECO:0007669"/>
    <property type="project" value="InterPro"/>
</dbReference>
<organism evidence="7 8">
    <name type="scientific">Hymenoscyphus fraxineus</name>
    <dbReference type="NCBI Taxonomy" id="746836"/>
    <lineage>
        <taxon>Eukaryota</taxon>
        <taxon>Fungi</taxon>
        <taxon>Dikarya</taxon>
        <taxon>Ascomycota</taxon>
        <taxon>Pezizomycotina</taxon>
        <taxon>Leotiomycetes</taxon>
        <taxon>Helotiales</taxon>
        <taxon>Helotiaceae</taxon>
        <taxon>Hymenoscyphus</taxon>
    </lineage>
</organism>
<dbReference type="GO" id="GO:0020037">
    <property type="term" value="F:heme binding"/>
    <property type="evidence" value="ECO:0007669"/>
    <property type="project" value="InterPro"/>
</dbReference>
<dbReference type="AlphaFoldDB" id="A0A9N9PNU8"/>
<evidence type="ECO:0000256" key="6">
    <source>
        <dbReference type="PIRSR" id="PIRSR602401-1"/>
    </source>
</evidence>
<dbReference type="Gene3D" id="1.10.630.10">
    <property type="entry name" value="Cytochrome P450"/>
    <property type="match status" value="1"/>
</dbReference>
<dbReference type="SUPFAM" id="SSF48264">
    <property type="entry name" value="Cytochrome P450"/>
    <property type="match status" value="1"/>
</dbReference>
<name>A0A9N9PNU8_9HELO</name>
<dbReference type="InterPro" id="IPR001128">
    <property type="entry name" value="Cyt_P450"/>
</dbReference>
<proteinExistence type="inferred from homology"/>
<comment type="caution">
    <text evidence="7">The sequence shown here is derived from an EMBL/GenBank/DDBJ whole genome shotgun (WGS) entry which is preliminary data.</text>
</comment>
<dbReference type="GO" id="GO:0016705">
    <property type="term" value="F:oxidoreductase activity, acting on paired donors, with incorporation or reduction of molecular oxygen"/>
    <property type="evidence" value="ECO:0007669"/>
    <property type="project" value="InterPro"/>
</dbReference>
<dbReference type="EMBL" id="CAJVRL010000025">
    <property type="protein sequence ID" value="CAG8950033.1"/>
    <property type="molecule type" value="Genomic_DNA"/>
</dbReference>
<gene>
    <name evidence="7" type="ORF">HYFRA_00004367</name>
</gene>
<dbReference type="GO" id="GO:0004497">
    <property type="term" value="F:monooxygenase activity"/>
    <property type="evidence" value="ECO:0007669"/>
    <property type="project" value="UniProtKB-KW"/>
</dbReference>
<evidence type="ECO:0008006" key="9">
    <source>
        <dbReference type="Google" id="ProtNLM"/>
    </source>
</evidence>
<evidence type="ECO:0000256" key="4">
    <source>
        <dbReference type="ARBA" id="ARBA00023004"/>
    </source>
</evidence>
<comment type="similarity">
    <text evidence="1">Belongs to the cytochrome P450 family.</text>
</comment>
<evidence type="ECO:0000256" key="3">
    <source>
        <dbReference type="ARBA" id="ARBA00023002"/>
    </source>
</evidence>
<dbReference type="InterPro" id="IPR036396">
    <property type="entry name" value="Cyt_P450_sf"/>
</dbReference>
<reference evidence="7" key="1">
    <citation type="submission" date="2021-07" db="EMBL/GenBank/DDBJ databases">
        <authorList>
            <person name="Durling M."/>
        </authorList>
    </citation>
    <scope>NUCLEOTIDE SEQUENCE</scope>
</reference>
<keyword evidence="5" id="KW-0503">Monooxygenase</keyword>
<keyword evidence="6" id="KW-0349">Heme</keyword>
<keyword evidence="3" id="KW-0560">Oxidoreductase</keyword>
<dbReference type="PRINTS" id="PR00463">
    <property type="entry name" value="EP450I"/>
</dbReference>
<keyword evidence="4 6" id="KW-0408">Iron</keyword>
<dbReference type="Pfam" id="PF00067">
    <property type="entry name" value="p450"/>
    <property type="match status" value="2"/>
</dbReference>
<evidence type="ECO:0000256" key="2">
    <source>
        <dbReference type="ARBA" id="ARBA00022723"/>
    </source>
</evidence>
<sequence length="601" mass="68362">MSFEVPNTITFTAIAIVLSAVFWKLSKIGRRPSSYPPGPPTLPLIGNLHQIPNQKRHLQFEKWAQEYGPIYSLMLGTKVMIVLNSDLAIKDLIDKRGAIYSSRPQAYIAQDILSGGLRILFMVLELPTPFYHIIDCQIQTCGKWHANFYLADMPIQIAHRVLNISAARTYVPYQDLESKAMLLGFLNSPGDFINHLRRYSASLTTQMTFGFRTTSTQTKEFKEVFDVSILESCVTKKELLTIFEDFGPRFRAQWFSCESKKLFLDVSLMMAAFLDLVPMLRHIPECLLPIKKEGRGIHRRELSLFRRLYLQAKQGLVDGSAKPCVCVDLIKLQKEEEIFSDDLAAYLGGSLLQAGSETTSSILVGFIQAMTIFPDVVKYAQEELDRVCGDKRMPDLNDVPNLPYIRACAKESLRWMPGFTLGIPHSVTQDDTYMGYQIPSGSTVILNVWAVHNDPKRHPNPRQFDPMRYIGDEQTSTNSSNNPDATKRDHFVFGAGRRKCQGMHIADRSLFLAIGRLLWAFNFERLLDPETNQEIIPDMNDLAEGVMMLPKPFQTKITPRSAEKAECIRNEWGQMEELLDELAQWKVVPEGLVWGDEHNLE</sequence>
<evidence type="ECO:0000313" key="7">
    <source>
        <dbReference type="EMBL" id="CAG8950033.1"/>
    </source>
</evidence>
<keyword evidence="2 6" id="KW-0479">Metal-binding</keyword>
<dbReference type="InterPro" id="IPR050364">
    <property type="entry name" value="Cytochrome_P450_fung"/>
</dbReference>
<feature type="binding site" description="axial binding residue" evidence="6">
    <location>
        <position position="500"/>
    </location>
    <ligand>
        <name>heme</name>
        <dbReference type="ChEBI" id="CHEBI:30413"/>
    </ligand>
    <ligandPart>
        <name>Fe</name>
        <dbReference type="ChEBI" id="CHEBI:18248"/>
    </ligandPart>
</feature>
<dbReference type="PANTHER" id="PTHR46300:SF2">
    <property type="entry name" value="CYTOCHROME P450 MONOOXYGENASE ALNH-RELATED"/>
    <property type="match status" value="1"/>
</dbReference>
<evidence type="ECO:0000256" key="1">
    <source>
        <dbReference type="ARBA" id="ARBA00010617"/>
    </source>
</evidence>
<dbReference type="CDD" id="cd11065">
    <property type="entry name" value="CYP64-like"/>
    <property type="match status" value="1"/>
</dbReference>
<evidence type="ECO:0000313" key="8">
    <source>
        <dbReference type="Proteomes" id="UP000696280"/>
    </source>
</evidence>
<evidence type="ECO:0000256" key="5">
    <source>
        <dbReference type="ARBA" id="ARBA00023033"/>
    </source>
</evidence>
<dbReference type="PANTHER" id="PTHR46300">
    <property type="entry name" value="P450, PUTATIVE (EUROFUNG)-RELATED-RELATED"/>
    <property type="match status" value="1"/>
</dbReference>
<accession>A0A9N9PNU8</accession>
<comment type="cofactor">
    <cofactor evidence="6">
        <name>heme</name>
        <dbReference type="ChEBI" id="CHEBI:30413"/>
    </cofactor>
</comment>
<dbReference type="Proteomes" id="UP000696280">
    <property type="component" value="Unassembled WGS sequence"/>
</dbReference>
<dbReference type="InterPro" id="IPR002401">
    <property type="entry name" value="Cyt_P450_E_grp-I"/>
</dbReference>
<protein>
    <recommendedName>
        <fullName evidence="9">Cytochrome P450</fullName>
    </recommendedName>
</protein>